<evidence type="ECO:0000313" key="4">
    <source>
        <dbReference type="EMBL" id="TGE08131.1"/>
    </source>
</evidence>
<gene>
    <name evidence="4" type="ORF">EU556_10395</name>
</gene>
<keyword evidence="5" id="KW-1185">Reference proteome</keyword>
<feature type="domain" description="FAD-binding" evidence="3">
    <location>
        <begin position="37"/>
        <end position="373"/>
    </location>
</feature>
<organism evidence="4 5">
    <name type="scientific">Hymenobacter fodinae</name>
    <dbReference type="NCBI Taxonomy" id="2510796"/>
    <lineage>
        <taxon>Bacteria</taxon>
        <taxon>Pseudomonadati</taxon>
        <taxon>Bacteroidota</taxon>
        <taxon>Cytophagia</taxon>
        <taxon>Cytophagales</taxon>
        <taxon>Hymenobacteraceae</taxon>
        <taxon>Hymenobacter</taxon>
    </lineage>
</organism>
<sequence length="417" mass="45090">MSGSITRPLASLNPHAAARRVAPSYLSAVHPHIAMADFLIVGAGIGGLTAAHALLGLGHSVRVYEAAPELREVGAGVVLGANAMRALHQLGLHDAVQAHGTPVLHLNLLDQQGRILQAADTSVFTQKLGFDNLGIHRAALQQVLLRGLPAGTVVLGKPFERFAETPTGLAVHFADGTTASTDFLIGADGLRSRVRRQLLPQAQPRYAGYTCWRAIVDAARLQLPVGESGETWGERGRRFGYVPVGGGRVYWFACLNSPTPQNPAFRAYRVADLQREFAGFHAPVPDLLRLTRNDQLLWNDILDLKPLRHLAYGRVLLLGDAGHATTPNMGQGAGMAIEDAAELSTCLATAPDPAAAFREFERRRLPRTTRIVETSWRLGQVGQLENPVLTGLRNTLMRLLPAAVSRSQMAWLYEPPT</sequence>
<dbReference type="GO" id="GO:0071949">
    <property type="term" value="F:FAD binding"/>
    <property type="evidence" value="ECO:0007669"/>
    <property type="project" value="InterPro"/>
</dbReference>
<protein>
    <submittedName>
        <fullName evidence="4">Monooxygenase</fullName>
    </submittedName>
</protein>
<reference evidence="4 5" key="1">
    <citation type="submission" date="2019-04" db="EMBL/GenBank/DDBJ databases">
        <authorList>
            <person name="Feng G."/>
            <person name="Zhang J."/>
            <person name="Zhu H."/>
        </authorList>
    </citation>
    <scope>NUCLEOTIDE SEQUENCE [LARGE SCALE GENOMIC DNA]</scope>
    <source>
        <strain evidence="4 5">92R-1</strain>
    </source>
</reference>
<dbReference type="PANTHER" id="PTHR13789">
    <property type="entry name" value="MONOOXYGENASE"/>
    <property type="match status" value="1"/>
</dbReference>
<dbReference type="Gene3D" id="3.50.50.60">
    <property type="entry name" value="FAD/NAD(P)-binding domain"/>
    <property type="match status" value="1"/>
</dbReference>
<dbReference type="Proteomes" id="UP000298337">
    <property type="component" value="Unassembled WGS sequence"/>
</dbReference>
<name>A0A4Z0P752_9BACT</name>
<dbReference type="InterPro" id="IPR050493">
    <property type="entry name" value="FAD-dep_Monooxygenase_BioMet"/>
</dbReference>
<keyword evidence="2 4" id="KW-0503">Monooxygenase</keyword>
<comment type="caution">
    <text evidence="4">The sequence shown here is derived from an EMBL/GenBank/DDBJ whole genome shotgun (WGS) entry which is preliminary data.</text>
</comment>
<accession>A0A4Z0P752</accession>
<dbReference type="AlphaFoldDB" id="A0A4Z0P752"/>
<dbReference type="PANTHER" id="PTHR13789:SF309">
    <property type="entry name" value="PUTATIVE (AFU_ORTHOLOGUE AFUA_6G14510)-RELATED"/>
    <property type="match status" value="1"/>
</dbReference>
<dbReference type="InterPro" id="IPR002938">
    <property type="entry name" value="FAD-bd"/>
</dbReference>
<dbReference type="EMBL" id="SRLA01000002">
    <property type="protein sequence ID" value="TGE08131.1"/>
    <property type="molecule type" value="Genomic_DNA"/>
</dbReference>
<evidence type="ECO:0000313" key="5">
    <source>
        <dbReference type="Proteomes" id="UP000298337"/>
    </source>
</evidence>
<evidence type="ECO:0000259" key="3">
    <source>
        <dbReference type="Pfam" id="PF01494"/>
    </source>
</evidence>
<proteinExistence type="predicted"/>
<dbReference type="Pfam" id="PF01494">
    <property type="entry name" value="FAD_binding_3"/>
    <property type="match status" value="1"/>
</dbReference>
<dbReference type="InterPro" id="IPR036188">
    <property type="entry name" value="FAD/NAD-bd_sf"/>
</dbReference>
<dbReference type="PRINTS" id="PR00420">
    <property type="entry name" value="RNGMNOXGNASE"/>
</dbReference>
<dbReference type="GO" id="GO:0004497">
    <property type="term" value="F:monooxygenase activity"/>
    <property type="evidence" value="ECO:0007669"/>
    <property type="project" value="UniProtKB-KW"/>
</dbReference>
<keyword evidence="1" id="KW-0560">Oxidoreductase</keyword>
<evidence type="ECO:0000256" key="1">
    <source>
        <dbReference type="ARBA" id="ARBA00023002"/>
    </source>
</evidence>
<evidence type="ECO:0000256" key="2">
    <source>
        <dbReference type="ARBA" id="ARBA00023033"/>
    </source>
</evidence>
<dbReference type="OrthoDB" id="9766816at2"/>
<dbReference type="SUPFAM" id="SSF51905">
    <property type="entry name" value="FAD/NAD(P)-binding domain"/>
    <property type="match status" value="1"/>
</dbReference>